<reference evidence="4" key="1">
    <citation type="submission" date="2023-03" db="EMBL/GenBank/DDBJ databases">
        <title>Massive genome expansion in bonnet fungi (Mycena s.s.) driven by repeated elements and novel gene families across ecological guilds.</title>
        <authorList>
            <consortium name="Lawrence Berkeley National Laboratory"/>
            <person name="Harder C.B."/>
            <person name="Miyauchi S."/>
            <person name="Viragh M."/>
            <person name="Kuo A."/>
            <person name="Thoen E."/>
            <person name="Andreopoulos B."/>
            <person name="Lu D."/>
            <person name="Skrede I."/>
            <person name="Drula E."/>
            <person name="Henrissat B."/>
            <person name="Morin E."/>
            <person name="Kohler A."/>
            <person name="Barry K."/>
            <person name="LaButti K."/>
            <person name="Morin E."/>
            <person name="Salamov A."/>
            <person name="Lipzen A."/>
            <person name="Mereny Z."/>
            <person name="Hegedus B."/>
            <person name="Baldrian P."/>
            <person name="Stursova M."/>
            <person name="Weitz H."/>
            <person name="Taylor A."/>
            <person name="Grigoriev I.V."/>
            <person name="Nagy L.G."/>
            <person name="Martin F."/>
            <person name="Kauserud H."/>
        </authorList>
    </citation>
    <scope>NUCLEOTIDE SEQUENCE</scope>
    <source>
        <strain evidence="4">CBHHK067</strain>
    </source>
</reference>
<name>A0AAD7D4G1_MYCRO</name>
<feature type="compositionally biased region" description="Basic and acidic residues" evidence="1">
    <location>
        <begin position="136"/>
        <end position="155"/>
    </location>
</feature>
<keyword evidence="2" id="KW-0812">Transmembrane</keyword>
<feature type="non-terminal residue" evidence="4">
    <location>
        <position position="1"/>
    </location>
</feature>
<keyword evidence="5" id="KW-1185">Reference proteome</keyword>
<evidence type="ECO:0000256" key="3">
    <source>
        <dbReference type="SAM" id="SignalP"/>
    </source>
</evidence>
<evidence type="ECO:0000256" key="1">
    <source>
        <dbReference type="SAM" id="MobiDB-lite"/>
    </source>
</evidence>
<sequence length="172" mass="18660">MSIRPFSSVLALTFLAVAVVQLTVPAPTASYSVQPRIHLSTRGIVGLSIGIPIGVCCIVLASYFCCCHAACMRAKKLKGRDGQAQWEQTQWEEDTARGSVEKDRHNDEFDSPNGRSLPTAEVNWEGGSASVVDVSANKKGEVDEKRGESTDEDLRPTVTRSDAPPEYEAFGM</sequence>
<dbReference type="EMBL" id="JARKIE010000133">
    <property type="protein sequence ID" value="KAJ7678624.1"/>
    <property type="molecule type" value="Genomic_DNA"/>
</dbReference>
<evidence type="ECO:0000256" key="2">
    <source>
        <dbReference type="SAM" id="Phobius"/>
    </source>
</evidence>
<feature type="region of interest" description="Disordered" evidence="1">
    <location>
        <begin position="80"/>
        <end position="172"/>
    </location>
</feature>
<feature type="transmembrane region" description="Helical" evidence="2">
    <location>
        <begin position="49"/>
        <end position="71"/>
    </location>
</feature>
<keyword evidence="2" id="KW-1133">Transmembrane helix</keyword>
<protein>
    <recommendedName>
        <fullName evidence="6">Transmembrane protein</fullName>
    </recommendedName>
</protein>
<keyword evidence="2" id="KW-0472">Membrane</keyword>
<organism evidence="4 5">
    <name type="scientific">Mycena rosella</name>
    <name type="common">Pink bonnet</name>
    <name type="synonym">Agaricus rosellus</name>
    <dbReference type="NCBI Taxonomy" id="1033263"/>
    <lineage>
        <taxon>Eukaryota</taxon>
        <taxon>Fungi</taxon>
        <taxon>Dikarya</taxon>
        <taxon>Basidiomycota</taxon>
        <taxon>Agaricomycotina</taxon>
        <taxon>Agaricomycetes</taxon>
        <taxon>Agaricomycetidae</taxon>
        <taxon>Agaricales</taxon>
        <taxon>Marasmiineae</taxon>
        <taxon>Mycenaceae</taxon>
        <taxon>Mycena</taxon>
    </lineage>
</organism>
<feature type="chain" id="PRO_5042012648" description="Transmembrane protein" evidence="3">
    <location>
        <begin position="31"/>
        <end position="172"/>
    </location>
</feature>
<comment type="caution">
    <text evidence="4">The sequence shown here is derived from an EMBL/GenBank/DDBJ whole genome shotgun (WGS) entry which is preliminary data.</text>
</comment>
<feature type="signal peptide" evidence="3">
    <location>
        <begin position="1"/>
        <end position="30"/>
    </location>
</feature>
<dbReference type="Proteomes" id="UP001221757">
    <property type="component" value="Unassembled WGS sequence"/>
</dbReference>
<proteinExistence type="predicted"/>
<accession>A0AAD7D4G1</accession>
<evidence type="ECO:0000313" key="5">
    <source>
        <dbReference type="Proteomes" id="UP001221757"/>
    </source>
</evidence>
<evidence type="ECO:0008006" key="6">
    <source>
        <dbReference type="Google" id="ProtNLM"/>
    </source>
</evidence>
<dbReference type="AlphaFoldDB" id="A0AAD7D4G1"/>
<keyword evidence="3" id="KW-0732">Signal</keyword>
<feature type="compositionally biased region" description="Basic and acidic residues" evidence="1">
    <location>
        <begin position="94"/>
        <end position="108"/>
    </location>
</feature>
<evidence type="ECO:0000313" key="4">
    <source>
        <dbReference type="EMBL" id="KAJ7678624.1"/>
    </source>
</evidence>
<gene>
    <name evidence="4" type="ORF">B0H17DRAFT_1078249</name>
</gene>